<keyword evidence="1" id="KW-0732">Signal</keyword>
<dbReference type="InterPro" id="IPR050902">
    <property type="entry name" value="ABC_Transporter_SBP"/>
</dbReference>
<gene>
    <name evidence="3" type="ORF">HNQ75_000171</name>
</gene>
<accession>A0A7W9YTQ9</accession>
<evidence type="ECO:0000259" key="2">
    <source>
        <dbReference type="PROSITE" id="PS50983"/>
    </source>
</evidence>
<feature type="chain" id="PRO_5030702704" evidence="1">
    <location>
        <begin position="23"/>
        <end position="289"/>
    </location>
</feature>
<dbReference type="SUPFAM" id="SSF53807">
    <property type="entry name" value="Helical backbone' metal receptor"/>
    <property type="match status" value="1"/>
</dbReference>
<dbReference type="PANTHER" id="PTHR30535">
    <property type="entry name" value="VITAMIN B12-BINDING PROTEIN"/>
    <property type="match status" value="1"/>
</dbReference>
<dbReference type="Pfam" id="PF01497">
    <property type="entry name" value="Peripla_BP_2"/>
    <property type="match status" value="1"/>
</dbReference>
<protein>
    <submittedName>
        <fullName evidence="3">Iron complex transport system substrate-binding protein</fullName>
    </submittedName>
</protein>
<evidence type="ECO:0000313" key="3">
    <source>
        <dbReference type="EMBL" id="MBB6178228.1"/>
    </source>
</evidence>
<dbReference type="Proteomes" id="UP000535501">
    <property type="component" value="Unassembled WGS sequence"/>
</dbReference>
<dbReference type="PROSITE" id="PS50983">
    <property type="entry name" value="FE_B12_PBP"/>
    <property type="match status" value="1"/>
</dbReference>
<sequence>MLKTNFLAAAATVLMSALPVLAASEGNPSAQRIVSIGGTITEVLYALGAQDRIIAVDSTSTYPAEAMSKPDIGYMRALSAEGILAQQPDLVLAEEGSGPPPVIEILNASKILMVTVPTPPEATAIGQKIRDIGKAVGLDSEAEALAAKTESELAALAEDVAKMAEPRKRVLFVLSLANRRVMAGGAETEAAAIIEMAGGINAASGISGYKPLSDEAVIAAKPDVILVMTRGNHELKPEDVFTLPALETSPAAQAKALVSLDGLLLLGFGPRTPEAARTVMKELYPAGTN</sequence>
<dbReference type="InterPro" id="IPR002491">
    <property type="entry name" value="ABC_transptr_periplasmic_BD"/>
</dbReference>
<organism evidence="3 4">
    <name type="scientific">Pseudorhizobium flavum</name>
    <dbReference type="NCBI Taxonomy" id="1335061"/>
    <lineage>
        <taxon>Bacteria</taxon>
        <taxon>Pseudomonadati</taxon>
        <taxon>Pseudomonadota</taxon>
        <taxon>Alphaproteobacteria</taxon>
        <taxon>Hyphomicrobiales</taxon>
        <taxon>Rhizobiaceae</taxon>
        <taxon>Rhizobium/Agrobacterium group</taxon>
        <taxon>Pseudorhizobium</taxon>
    </lineage>
</organism>
<dbReference type="PANTHER" id="PTHR30535:SF4">
    <property type="entry name" value="HEMIN-BINDING PERIPLASMIC PROTEIN HMUT"/>
    <property type="match status" value="1"/>
</dbReference>
<comment type="caution">
    <text evidence="3">The sequence shown here is derived from an EMBL/GenBank/DDBJ whole genome shotgun (WGS) entry which is preliminary data.</text>
</comment>
<evidence type="ECO:0000313" key="4">
    <source>
        <dbReference type="Proteomes" id="UP000535501"/>
    </source>
</evidence>
<feature type="domain" description="Fe/B12 periplasmic-binding" evidence="2">
    <location>
        <begin position="32"/>
        <end position="287"/>
    </location>
</feature>
<proteinExistence type="predicted"/>
<evidence type="ECO:0000256" key="1">
    <source>
        <dbReference type="SAM" id="SignalP"/>
    </source>
</evidence>
<reference evidence="3 4" key="1">
    <citation type="submission" date="2020-08" db="EMBL/GenBank/DDBJ databases">
        <title>Genomic Encyclopedia of Type Strains, Phase IV (KMG-IV): sequencing the most valuable type-strain genomes for metagenomic binning, comparative biology and taxonomic classification.</title>
        <authorList>
            <person name="Goeker M."/>
        </authorList>
    </citation>
    <scope>NUCLEOTIDE SEQUENCE [LARGE SCALE GENOMIC DNA]</scope>
    <source>
        <strain evidence="3 4">DSM 102134</strain>
    </source>
</reference>
<dbReference type="RefSeq" id="WP_077549517.1">
    <property type="nucleotide sequence ID" value="NZ_JACHEJ010000001.1"/>
</dbReference>
<keyword evidence="4" id="KW-1185">Reference proteome</keyword>
<dbReference type="Gene3D" id="3.40.50.1980">
    <property type="entry name" value="Nitrogenase molybdenum iron protein domain"/>
    <property type="match status" value="2"/>
</dbReference>
<name>A0A7W9YTQ9_9HYPH</name>
<feature type="signal peptide" evidence="1">
    <location>
        <begin position="1"/>
        <end position="22"/>
    </location>
</feature>
<dbReference type="EMBL" id="JACHEJ010000001">
    <property type="protein sequence ID" value="MBB6178228.1"/>
    <property type="molecule type" value="Genomic_DNA"/>
</dbReference>
<dbReference type="AlphaFoldDB" id="A0A7W9YTQ9"/>